<comment type="caution">
    <text evidence="1">The sequence shown here is derived from an EMBL/GenBank/DDBJ whole genome shotgun (WGS) entry which is preliminary data.</text>
</comment>
<evidence type="ECO:0000313" key="2">
    <source>
        <dbReference type="Proteomes" id="UP001189429"/>
    </source>
</evidence>
<dbReference type="Proteomes" id="UP001189429">
    <property type="component" value="Unassembled WGS sequence"/>
</dbReference>
<gene>
    <name evidence="1" type="ORF">PCOR1329_LOCUS11601</name>
</gene>
<reference evidence="1" key="1">
    <citation type="submission" date="2023-10" db="EMBL/GenBank/DDBJ databases">
        <authorList>
            <person name="Chen Y."/>
            <person name="Shah S."/>
            <person name="Dougan E. K."/>
            <person name="Thang M."/>
            <person name="Chan C."/>
        </authorList>
    </citation>
    <scope>NUCLEOTIDE SEQUENCE [LARGE SCALE GENOMIC DNA]</scope>
</reference>
<name>A0ABN9QG24_9DINO</name>
<keyword evidence="2" id="KW-1185">Reference proteome</keyword>
<protein>
    <submittedName>
        <fullName evidence="1">Uncharacterized protein</fullName>
    </submittedName>
</protein>
<evidence type="ECO:0000313" key="1">
    <source>
        <dbReference type="EMBL" id="CAK0804931.1"/>
    </source>
</evidence>
<feature type="non-terminal residue" evidence="1">
    <location>
        <position position="300"/>
    </location>
</feature>
<organism evidence="1 2">
    <name type="scientific">Prorocentrum cordatum</name>
    <dbReference type="NCBI Taxonomy" id="2364126"/>
    <lineage>
        <taxon>Eukaryota</taxon>
        <taxon>Sar</taxon>
        <taxon>Alveolata</taxon>
        <taxon>Dinophyceae</taxon>
        <taxon>Prorocentrales</taxon>
        <taxon>Prorocentraceae</taxon>
        <taxon>Prorocentrum</taxon>
    </lineage>
</organism>
<accession>A0ABN9QG24</accession>
<proteinExistence type="predicted"/>
<dbReference type="EMBL" id="CAUYUJ010003340">
    <property type="protein sequence ID" value="CAK0804931.1"/>
    <property type="molecule type" value="Genomic_DNA"/>
</dbReference>
<sequence>VQNALSGKSFPQKIAKLEAPLVSKIWETALGTIPSEEMDLMVEMPASVEKVVAIGDASVDIEGADGAFDPHAFQAWSKAPEWFEKMLQSMEDDLKKQTKKLGEKMAIHSDWLGAQLKIEAKVQEGGPTKPKEDFAAFLTTVSRNSLRLGPAAFPLPVAAFFASPLSQAIFFIFWNAEAILRQGISLTDVKAFLSGESAEEFMKDSENVICIYAPKHSVIYVPWGWIPQPIYYYPGCRNKEIDAWQFFLRIPQIVTADAAKMSDELKKAANHMNLSYLSTLTQSQWKERKAAWETAWAEFG</sequence>
<feature type="non-terminal residue" evidence="1">
    <location>
        <position position="1"/>
    </location>
</feature>